<feature type="binding site" evidence="14">
    <location>
        <position position="39"/>
    </location>
    <ligand>
        <name>(2R)-3-phosphoglycerate</name>
        <dbReference type="ChEBI" id="CHEBI:58272"/>
    </ligand>
</feature>
<dbReference type="FunFam" id="3.40.50.1260:FF:000031">
    <property type="entry name" value="Phosphoglycerate kinase 1"/>
    <property type="match status" value="1"/>
</dbReference>
<sequence>MSLSNKLTLDKVDVNGKRVVMRVDFNVPMKDKSITNNQRIKAALPSIQHCLDNGAKSVVLMSHLGRPDGVPMPNKYSLEPVAAELKSLLGKDVKFLKDCVGPDVESTCADPPVGSIILLENLRFHVAEEGKGKDAAGNKLKASEEEIKAFRASLSKLGDVYVNDAFGTAHRAHSSMVGVDLPQKAAGFLMKKELDYFAMALEKPQRPFLAILGGRRAKVKDKIQLINNMLDKVDEMIIGGGMAFTFLKVLNNMEIGTSLYDEEGAKIVKDLMAKAEKNGVKITLPVDFVTADKFDENAATGTAKLADGILAGWMGLDCGPESSKIYTEAVRRAKQIVWNGPVGVFEWDNFASGTKNLMDNVVEATKNGCITIIGGGDTATCCAKWDTEDKVSHVSTGGGASLELLEGKVLPGVDALTSL</sequence>
<feature type="binding site" evidence="14">
    <location>
        <position position="171"/>
    </location>
    <ligand>
        <name>(2R)-3-phosphoglycerate</name>
        <dbReference type="ChEBI" id="CHEBI:58272"/>
    </ligand>
</feature>
<organism evidence="18 19">
    <name type="scientific">Electrophorus voltai</name>
    <dbReference type="NCBI Taxonomy" id="2609070"/>
    <lineage>
        <taxon>Eukaryota</taxon>
        <taxon>Metazoa</taxon>
        <taxon>Chordata</taxon>
        <taxon>Craniata</taxon>
        <taxon>Vertebrata</taxon>
        <taxon>Euteleostomi</taxon>
        <taxon>Actinopterygii</taxon>
        <taxon>Neopterygii</taxon>
        <taxon>Teleostei</taxon>
        <taxon>Ostariophysi</taxon>
        <taxon>Gymnotiformes</taxon>
        <taxon>Gymnotoidei</taxon>
        <taxon>Gymnotidae</taxon>
        <taxon>Electrophorus</taxon>
    </lineage>
</organism>
<comment type="similarity">
    <text evidence="5 16">Belongs to the phosphoglycerate kinase family.</text>
</comment>
<evidence type="ECO:0000256" key="3">
    <source>
        <dbReference type="ARBA" id="ARBA00004496"/>
    </source>
</evidence>
<keyword evidence="13" id="KW-0324">Glycolysis</keyword>
<accession>A0AAD9DMG2</accession>
<comment type="catalytic activity">
    <reaction evidence="1 16">
        <text>(2R)-3-phosphoglycerate + ATP = (2R)-3-phospho-glyceroyl phosphate + ADP</text>
        <dbReference type="Rhea" id="RHEA:14801"/>
        <dbReference type="ChEBI" id="CHEBI:30616"/>
        <dbReference type="ChEBI" id="CHEBI:57604"/>
        <dbReference type="ChEBI" id="CHEBI:58272"/>
        <dbReference type="ChEBI" id="CHEBI:456216"/>
        <dbReference type="EC" id="2.7.2.3"/>
    </reaction>
</comment>
<dbReference type="InterPro" id="IPR015824">
    <property type="entry name" value="Phosphoglycerate_kinase_N"/>
</dbReference>
<dbReference type="GO" id="GO:0005524">
    <property type="term" value="F:ATP binding"/>
    <property type="evidence" value="ECO:0007669"/>
    <property type="project" value="UniProtKB-KW"/>
</dbReference>
<evidence type="ECO:0000256" key="9">
    <source>
        <dbReference type="ARBA" id="ARBA00022741"/>
    </source>
</evidence>
<protein>
    <recommendedName>
        <fullName evidence="6 16">Phosphoglycerate kinase</fullName>
        <ecNumber evidence="6 16">2.7.2.3</ecNumber>
    </recommendedName>
</protein>
<evidence type="ECO:0000256" key="4">
    <source>
        <dbReference type="ARBA" id="ARBA00004838"/>
    </source>
</evidence>
<feature type="binding site" evidence="15">
    <location>
        <position position="346"/>
    </location>
    <ligand>
        <name>ATP</name>
        <dbReference type="ChEBI" id="CHEBI:30616"/>
    </ligand>
</feature>
<comment type="cofactor">
    <cofactor evidence="2">
        <name>Mg(2+)</name>
        <dbReference type="ChEBI" id="CHEBI:18420"/>
    </cofactor>
</comment>
<dbReference type="Pfam" id="PF00162">
    <property type="entry name" value="PGK"/>
    <property type="match status" value="1"/>
</dbReference>
<evidence type="ECO:0000256" key="17">
    <source>
        <dbReference type="RuleBase" id="RU000696"/>
    </source>
</evidence>
<dbReference type="Proteomes" id="UP001239994">
    <property type="component" value="Unassembled WGS sequence"/>
</dbReference>
<feature type="binding site" evidence="15">
    <location>
        <position position="222"/>
    </location>
    <ligand>
        <name>ATP</name>
        <dbReference type="ChEBI" id="CHEBI:30616"/>
    </ligand>
</feature>
<dbReference type="GO" id="GO:0005829">
    <property type="term" value="C:cytosol"/>
    <property type="evidence" value="ECO:0007669"/>
    <property type="project" value="TreeGrafter"/>
</dbReference>
<evidence type="ECO:0000256" key="10">
    <source>
        <dbReference type="ARBA" id="ARBA00022777"/>
    </source>
</evidence>
<dbReference type="InterPro" id="IPR015911">
    <property type="entry name" value="Phosphoglycerate_kinase_CS"/>
</dbReference>
<evidence type="ECO:0000256" key="16">
    <source>
        <dbReference type="RuleBase" id="RU000532"/>
    </source>
</evidence>
<dbReference type="HAMAP" id="MF_00145">
    <property type="entry name" value="Phosphoglyc_kinase"/>
    <property type="match status" value="1"/>
</dbReference>
<name>A0AAD9DMG2_9TELE</name>
<dbReference type="AlphaFoldDB" id="A0AAD9DMG2"/>
<comment type="pathway">
    <text evidence="4 16">Carbohydrate degradation; glycolysis; pyruvate from D-glyceraldehyde 3-phosphate: step 2/5.</text>
</comment>
<dbReference type="FunFam" id="3.40.50.1260:FF:000019">
    <property type="entry name" value="Phosphoglycerate kinase 1"/>
    <property type="match status" value="1"/>
</dbReference>
<dbReference type="GO" id="GO:0046872">
    <property type="term" value="F:metal ion binding"/>
    <property type="evidence" value="ECO:0007669"/>
    <property type="project" value="UniProtKB-KW"/>
</dbReference>
<dbReference type="PROSITE" id="PS00111">
    <property type="entry name" value="PGLYCERATE_KINASE"/>
    <property type="match status" value="1"/>
</dbReference>
<feature type="binding site" evidence="14">
    <location>
        <begin position="24"/>
        <end position="26"/>
    </location>
    <ligand>
        <name>substrate</name>
    </ligand>
</feature>
<feature type="binding site" evidence="15">
    <location>
        <position position="315"/>
    </location>
    <ligand>
        <name>ATP</name>
        <dbReference type="ChEBI" id="CHEBI:30616"/>
    </ligand>
</feature>
<dbReference type="EMBL" id="JAROKS010000023">
    <property type="protein sequence ID" value="KAK1788070.1"/>
    <property type="molecule type" value="Genomic_DNA"/>
</dbReference>
<dbReference type="GO" id="GO:0004618">
    <property type="term" value="F:phosphoglycerate kinase activity"/>
    <property type="evidence" value="ECO:0007669"/>
    <property type="project" value="UniProtKB-EC"/>
</dbReference>
<dbReference type="SUPFAM" id="SSF53748">
    <property type="entry name" value="Phosphoglycerate kinase"/>
    <property type="match status" value="1"/>
</dbReference>
<evidence type="ECO:0000256" key="13">
    <source>
        <dbReference type="ARBA" id="ARBA00023152"/>
    </source>
</evidence>
<evidence type="ECO:0000256" key="7">
    <source>
        <dbReference type="ARBA" id="ARBA00022679"/>
    </source>
</evidence>
<comment type="subcellular location">
    <subcellularLocation>
        <location evidence="3">Cytoplasm</location>
    </subcellularLocation>
</comment>
<dbReference type="Gene3D" id="3.40.50.1260">
    <property type="entry name" value="Phosphoglycerate kinase, N-terminal domain"/>
    <property type="match status" value="3"/>
</dbReference>
<evidence type="ECO:0000256" key="8">
    <source>
        <dbReference type="ARBA" id="ARBA00022723"/>
    </source>
</evidence>
<keyword evidence="10 16" id="KW-0418">Kinase</keyword>
<keyword evidence="19" id="KW-1185">Reference proteome</keyword>
<gene>
    <name evidence="18" type="ORF">P4O66_016550</name>
</gene>
<keyword evidence="8" id="KW-0479">Metal-binding</keyword>
<dbReference type="EC" id="2.7.2.3" evidence="6 16"/>
<evidence type="ECO:0000256" key="11">
    <source>
        <dbReference type="ARBA" id="ARBA00022840"/>
    </source>
</evidence>
<evidence type="ECO:0000256" key="2">
    <source>
        <dbReference type="ARBA" id="ARBA00001946"/>
    </source>
</evidence>
<reference evidence="18" key="1">
    <citation type="submission" date="2023-03" db="EMBL/GenBank/DDBJ databases">
        <title>Electrophorus voltai genome.</title>
        <authorList>
            <person name="Bian C."/>
        </authorList>
    </citation>
    <scope>NUCLEOTIDE SEQUENCE</scope>
    <source>
        <strain evidence="18">CB-2022</strain>
        <tissue evidence="18">Muscle</tissue>
    </source>
</reference>
<evidence type="ECO:0000256" key="12">
    <source>
        <dbReference type="ARBA" id="ARBA00022842"/>
    </source>
</evidence>
<feature type="binding site" evidence="14">
    <location>
        <position position="123"/>
    </location>
    <ligand>
        <name>(2R)-3-phosphoglycerate</name>
        <dbReference type="ChEBI" id="CHEBI:58272"/>
    </ligand>
</feature>
<dbReference type="InterPro" id="IPR036043">
    <property type="entry name" value="Phosphoglycerate_kinase_sf"/>
</dbReference>
<keyword evidence="9" id="KW-0547">Nucleotide-binding</keyword>
<dbReference type="PRINTS" id="PR00477">
    <property type="entry name" value="PHGLYCKINASE"/>
</dbReference>
<feature type="binding site" evidence="14">
    <location>
        <begin position="63"/>
        <end position="66"/>
    </location>
    <ligand>
        <name>substrate</name>
    </ligand>
</feature>
<evidence type="ECO:0000256" key="15">
    <source>
        <dbReference type="PIRSR" id="PIRSR000724-2"/>
    </source>
</evidence>
<dbReference type="GO" id="GO:0043531">
    <property type="term" value="F:ADP binding"/>
    <property type="evidence" value="ECO:0007669"/>
    <property type="project" value="TreeGrafter"/>
</dbReference>
<proteinExistence type="inferred from homology"/>
<evidence type="ECO:0000256" key="5">
    <source>
        <dbReference type="ARBA" id="ARBA00008982"/>
    </source>
</evidence>
<dbReference type="PANTHER" id="PTHR11406">
    <property type="entry name" value="PHOSPHOGLYCERATE KINASE"/>
    <property type="match status" value="1"/>
</dbReference>
<evidence type="ECO:0000256" key="14">
    <source>
        <dbReference type="PIRSR" id="PIRSR000724-1"/>
    </source>
</evidence>
<evidence type="ECO:0000256" key="6">
    <source>
        <dbReference type="ARBA" id="ARBA00013061"/>
    </source>
</evidence>
<comment type="caution">
    <text evidence="18">The sequence shown here is derived from an EMBL/GenBank/DDBJ whole genome shotgun (WGS) entry which is preliminary data.</text>
</comment>
<dbReference type="GO" id="GO:0006094">
    <property type="term" value="P:gluconeogenesis"/>
    <property type="evidence" value="ECO:0007669"/>
    <property type="project" value="TreeGrafter"/>
</dbReference>
<evidence type="ECO:0000313" key="19">
    <source>
        <dbReference type="Proteomes" id="UP001239994"/>
    </source>
</evidence>
<feature type="binding site" evidence="15">
    <location>
        <begin position="375"/>
        <end position="378"/>
    </location>
    <ligand>
        <name>ATP</name>
        <dbReference type="ChEBI" id="CHEBI:30616"/>
    </ligand>
</feature>
<keyword evidence="12" id="KW-0460">Magnesium</keyword>
<dbReference type="CDD" id="cd00318">
    <property type="entry name" value="Phosphoglycerate_kinase"/>
    <property type="match status" value="1"/>
</dbReference>
<keyword evidence="11 15" id="KW-0067">ATP-binding</keyword>
<evidence type="ECO:0000313" key="18">
    <source>
        <dbReference type="EMBL" id="KAK1788070.1"/>
    </source>
</evidence>
<evidence type="ECO:0000256" key="1">
    <source>
        <dbReference type="ARBA" id="ARBA00000642"/>
    </source>
</evidence>
<comment type="subunit">
    <text evidence="17">Monomer.</text>
</comment>
<dbReference type="InterPro" id="IPR001576">
    <property type="entry name" value="Phosphoglycerate_kinase"/>
</dbReference>
<dbReference type="PANTHER" id="PTHR11406:SF0">
    <property type="entry name" value="PHOSPHOGLYCERATE KINASE"/>
    <property type="match status" value="1"/>
</dbReference>
<dbReference type="PIRSF" id="PIRSF000724">
    <property type="entry name" value="Pgk"/>
    <property type="match status" value="1"/>
</dbReference>
<keyword evidence="7 16" id="KW-0808">Transferase</keyword>
<dbReference type="GO" id="GO:0006096">
    <property type="term" value="P:glycolytic process"/>
    <property type="evidence" value="ECO:0007669"/>
    <property type="project" value="UniProtKB-KW"/>
</dbReference>